<dbReference type="EMBL" id="JADLQN010000010">
    <property type="protein sequence ID" value="MBF6358212.1"/>
    <property type="molecule type" value="Genomic_DNA"/>
</dbReference>
<name>A0ABS0DID6_9NOCA</name>
<accession>A0ABS0DID6</accession>
<comment type="caution">
    <text evidence="2">The sequence shown here is derived from an EMBL/GenBank/DDBJ whole genome shotgun (WGS) entry which is preliminary data.</text>
</comment>
<sequence>MTEVDQSPRLKPGDFPEQALVNPDCPEEAFLWMFSGLPGMSGAPLPFPVEYLKQVSRRLWDCGARPMGSTVPPEQKIKYQRPMQTDPHWLTSPGVWVDINEPDRDQFDIKEFVSSLPQDAKRQLAEALGFDPVTALPPDQRMIEAYEGAGKPRTPQTGKPSRDGAYVTNEPVRDPGWNPCEHPVAEVLKYLEQADEDERERVLAIERYLSNKPRKTILDRFPEVA</sequence>
<keyword evidence="3" id="KW-1185">Reference proteome</keyword>
<dbReference type="Pfam" id="PF10910">
    <property type="entry name" value="Phage_gene29"/>
    <property type="match status" value="1"/>
</dbReference>
<feature type="region of interest" description="Disordered" evidence="1">
    <location>
        <begin position="149"/>
        <end position="178"/>
    </location>
</feature>
<dbReference type="InterPro" id="IPR021226">
    <property type="entry name" value="Phage_gene29"/>
</dbReference>
<organism evidence="2 3">
    <name type="scientific">Nocardia higoensis</name>
    <dbReference type="NCBI Taxonomy" id="228599"/>
    <lineage>
        <taxon>Bacteria</taxon>
        <taxon>Bacillati</taxon>
        <taxon>Actinomycetota</taxon>
        <taxon>Actinomycetes</taxon>
        <taxon>Mycobacteriales</taxon>
        <taxon>Nocardiaceae</taxon>
        <taxon>Nocardia</taxon>
    </lineage>
</organism>
<protein>
    <submittedName>
        <fullName evidence="2">DUF2744 domain-containing protein</fullName>
    </submittedName>
</protein>
<proteinExistence type="predicted"/>
<reference evidence="2 3" key="1">
    <citation type="submission" date="2020-10" db="EMBL/GenBank/DDBJ databases">
        <title>Identification of Nocardia species via Next-generation sequencing and recognition of intraspecies genetic diversity.</title>
        <authorList>
            <person name="Li P."/>
            <person name="Li P."/>
            <person name="Lu B."/>
        </authorList>
    </citation>
    <scope>NUCLEOTIDE SEQUENCE [LARGE SCALE GENOMIC DNA]</scope>
    <source>
        <strain evidence="2 3">BJ06-0143</strain>
    </source>
</reference>
<gene>
    <name evidence="2" type="ORF">IU449_27320</name>
</gene>
<dbReference type="Proteomes" id="UP000707731">
    <property type="component" value="Unassembled WGS sequence"/>
</dbReference>
<dbReference type="RefSeq" id="WP_195005047.1">
    <property type="nucleotide sequence ID" value="NZ_JADLQN010000010.1"/>
</dbReference>
<evidence type="ECO:0000313" key="2">
    <source>
        <dbReference type="EMBL" id="MBF6358212.1"/>
    </source>
</evidence>
<evidence type="ECO:0000313" key="3">
    <source>
        <dbReference type="Proteomes" id="UP000707731"/>
    </source>
</evidence>
<evidence type="ECO:0000256" key="1">
    <source>
        <dbReference type="SAM" id="MobiDB-lite"/>
    </source>
</evidence>